<feature type="compositionally biased region" description="Polar residues" evidence="11">
    <location>
        <begin position="539"/>
        <end position="548"/>
    </location>
</feature>
<keyword evidence="4" id="KW-0853">WD repeat</keyword>
<dbReference type="InterPro" id="IPR036322">
    <property type="entry name" value="WD40_repeat_dom_sf"/>
</dbReference>
<evidence type="ECO:0000256" key="9">
    <source>
        <dbReference type="ARBA" id="ARBA00023132"/>
    </source>
</evidence>
<evidence type="ECO:0000313" key="12">
    <source>
        <dbReference type="EMBL" id="GAW83683.1"/>
    </source>
</evidence>
<evidence type="ECO:0000256" key="7">
    <source>
        <dbReference type="ARBA" id="ARBA00022927"/>
    </source>
</evidence>
<keyword evidence="3" id="KW-0813">Transport</keyword>
<gene>
    <name evidence="12" type="ORF">PGO_144810</name>
</gene>
<comment type="caution">
    <text evidence="12">The sequence shown here is derived from an EMBL/GenBank/DDBJ whole genome shotgun (WGS) entry which is preliminary data.</text>
</comment>
<feature type="compositionally biased region" description="Polar residues" evidence="11">
    <location>
        <begin position="733"/>
        <end position="742"/>
    </location>
</feature>
<feature type="compositionally biased region" description="Polar residues" evidence="11">
    <location>
        <begin position="705"/>
        <end position="717"/>
    </location>
</feature>
<feature type="compositionally biased region" description="Low complexity" evidence="11">
    <location>
        <begin position="460"/>
        <end position="490"/>
    </location>
</feature>
<dbReference type="EMBL" id="BDQF01000015">
    <property type="protein sequence ID" value="GAW83683.1"/>
    <property type="molecule type" value="Genomic_DNA"/>
</dbReference>
<evidence type="ECO:0000256" key="11">
    <source>
        <dbReference type="SAM" id="MobiDB-lite"/>
    </source>
</evidence>
<keyword evidence="6" id="KW-0509">mRNA transport</keyword>
<feature type="compositionally biased region" description="Low complexity" evidence="11">
    <location>
        <begin position="432"/>
        <end position="441"/>
    </location>
</feature>
<evidence type="ECO:0000256" key="6">
    <source>
        <dbReference type="ARBA" id="ARBA00022816"/>
    </source>
</evidence>
<dbReference type="SUPFAM" id="SSF50978">
    <property type="entry name" value="WD40 repeat-like"/>
    <property type="match status" value="1"/>
</dbReference>
<dbReference type="InterPro" id="IPR037363">
    <property type="entry name" value="Sec13/Seh1_fam"/>
</dbReference>
<organism evidence="12 13">
    <name type="scientific">Plasmodium gonderi</name>
    <dbReference type="NCBI Taxonomy" id="77519"/>
    <lineage>
        <taxon>Eukaryota</taxon>
        <taxon>Sar</taxon>
        <taxon>Alveolata</taxon>
        <taxon>Apicomplexa</taxon>
        <taxon>Aconoidasida</taxon>
        <taxon>Haemosporida</taxon>
        <taxon>Plasmodiidae</taxon>
        <taxon>Plasmodium</taxon>
        <taxon>Plasmodium (Plasmodium)</taxon>
    </lineage>
</organism>
<dbReference type="OrthoDB" id="364224at2759"/>
<keyword evidence="13" id="KW-1185">Reference proteome</keyword>
<evidence type="ECO:0000256" key="4">
    <source>
        <dbReference type="ARBA" id="ARBA00022574"/>
    </source>
</evidence>
<feature type="region of interest" description="Disordered" evidence="11">
    <location>
        <begin position="432"/>
        <end position="753"/>
    </location>
</feature>
<dbReference type="FunFam" id="2.130.10.10:FF:000655">
    <property type="entry name" value="Protein transport protein SEC13"/>
    <property type="match status" value="1"/>
</dbReference>
<protein>
    <submittedName>
        <fullName evidence="12">Protein transport protein SEC13</fullName>
    </submittedName>
</protein>
<sequence>MNELVVFDTNHLKSINDCELDYYSKKLATCSSDNTVKIFDVSLSKEPVCIAEMRDHSSAVWKVCWSHPKYGSLLASCSYDKSIIIYKEVYMNKYDMIYINNDHKSSVNYIEWSPHEYGLHLGCACSDGQMSIISYNLTKGTNEEGYWNKYSVKAHLNGTSCLSWEKTYNNYQSLSNNKHLNEGTSAGSGGGGDQINLFRLASGGYDNQVIIWMFDNNTKEFHKIYQMNDKPHKSAIKDIAWKPNINNSTNIIASCSDEKIVILWVEDASNNQWKNGQIIKVQHKISKISWSPNGTILAVACTDENAYLFREGMDGQWEEICNLADNEKMQAQMEAQMEEKNDFSEKNIDTITNGNVNGAMSSDPMGNHPTNPMDAYNSSYNNNPGMNNENPNVLNASTAYLNYKPFSNNTGNNAIPPPNMNINNSMMMQGNMNALQSNNNNSHPYGQGPPPPMKINTTMNQQSHPNQQNQQNQQSHPNQQNHPNHPNQQNVTPNYLMTPNKKPVAPPGTTNVSHYSMSSNTPVGTASHLPPPPPPVSHEQGTATSYSGLNYAPPHVSNQQGVTAPQFPPTTPPTNMPGGGSYMSNKQSMHVPPPGPAQQQQQQPASFSHVSTNPMNFGKPTSTIPPSQFQGINTNKTNFSTQQISPPPPPPPPPFGSTSLQHGSNIVKGMNKTNAFSNCNSNMMAQPDSTPPMTTNQPPIPPMKNINSPSNYAQMTYNHPPPPPPNMMGGNDLNANQTNNMQYGAYPNYSHPQ</sequence>
<evidence type="ECO:0000256" key="10">
    <source>
        <dbReference type="ARBA" id="ARBA00023242"/>
    </source>
</evidence>
<keyword evidence="9" id="KW-0906">Nuclear pore complex</keyword>
<dbReference type="GO" id="GO:0051028">
    <property type="term" value="P:mRNA transport"/>
    <property type="evidence" value="ECO:0007669"/>
    <property type="project" value="UniProtKB-KW"/>
</dbReference>
<comment type="similarity">
    <text evidence="2">Belongs to the WD repeat SEC13 family.</text>
</comment>
<keyword evidence="8" id="KW-0811">Translocation</keyword>
<dbReference type="GO" id="GO:0005198">
    <property type="term" value="F:structural molecule activity"/>
    <property type="evidence" value="ECO:0007669"/>
    <property type="project" value="InterPro"/>
</dbReference>
<accession>A0A1Y1JTD8</accession>
<evidence type="ECO:0000313" key="13">
    <source>
        <dbReference type="Proteomes" id="UP000195521"/>
    </source>
</evidence>
<dbReference type="InterPro" id="IPR015943">
    <property type="entry name" value="WD40/YVTN_repeat-like_dom_sf"/>
</dbReference>
<dbReference type="GO" id="GO:0090114">
    <property type="term" value="P:COPII-coated vesicle budding"/>
    <property type="evidence" value="ECO:0007669"/>
    <property type="project" value="TreeGrafter"/>
</dbReference>
<dbReference type="GO" id="GO:0030127">
    <property type="term" value="C:COPII vesicle coat"/>
    <property type="evidence" value="ECO:0007669"/>
    <property type="project" value="TreeGrafter"/>
</dbReference>
<evidence type="ECO:0000256" key="2">
    <source>
        <dbReference type="ARBA" id="ARBA00010102"/>
    </source>
</evidence>
<dbReference type="PANTHER" id="PTHR11024:SF2">
    <property type="entry name" value="PROTEIN SEC13 HOMOLOG"/>
    <property type="match status" value="1"/>
</dbReference>
<dbReference type="GeneID" id="39750429"/>
<dbReference type="InterPro" id="IPR001680">
    <property type="entry name" value="WD40_rpt"/>
</dbReference>
<dbReference type="SMART" id="SM00320">
    <property type="entry name" value="WD40"/>
    <property type="match status" value="6"/>
</dbReference>
<name>A0A1Y1JTD8_PLAGO</name>
<feature type="compositionally biased region" description="Polar residues" evidence="11">
    <location>
        <begin position="606"/>
        <end position="644"/>
    </location>
</feature>
<dbReference type="AlphaFoldDB" id="A0A1Y1JTD8"/>
<dbReference type="OMA" id="MNDKPHN"/>
<proteinExistence type="inferred from homology"/>
<dbReference type="GO" id="GO:0031080">
    <property type="term" value="C:nuclear pore outer ring"/>
    <property type="evidence" value="ECO:0007669"/>
    <property type="project" value="TreeGrafter"/>
</dbReference>
<evidence type="ECO:0000256" key="1">
    <source>
        <dbReference type="ARBA" id="ARBA00004567"/>
    </source>
</evidence>
<keyword evidence="5" id="KW-0677">Repeat</keyword>
<dbReference type="Proteomes" id="UP000195521">
    <property type="component" value="Unassembled WGS sequence"/>
</dbReference>
<dbReference type="Pfam" id="PF00400">
    <property type="entry name" value="WD40"/>
    <property type="match status" value="3"/>
</dbReference>
<keyword evidence="7" id="KW-0653">Protein transport</keyword>
<feature type="compositionally biased region" description="Polar residues" evidence="11">
    <location>
        <begin position="508"/>
        <end position="524"/>
    </location>
</feature>
<reference evidence="13" key="1">
    <citation type="submission" date="2017-04" db="EMBL/GenBank/DDBJ databases">
        <title>Plasmodium gonderi genome.</title>
        <authorList>
            <person name="Arisue N."/>
            <person name="Honma H."/>
            <person name="Kawai S."/>
            <person name="Tougan T."/>
            <person name="Tanabe K."/>
            <person name="Horii T."/>
        </authorList>
    </citation>
    <scope>NUCLEOTIDE SEQUENCE [LARGE SCALE GENOMIC DNA]</scope>
    <source>
        <strain evidence="13">ATCC 30045</strain>
    </source>
</reference>
<dbReference type="Gene3D" id="2.130.10.10">
    <property type="entry name" value="YVTN repeat-like/Quinoprotein amine dehydrogenase"/>
    <property type="match status" value="1"/>
</dbReference>
<feature type="compositionally biased region" description="Pro residues" evidence="11">
    <location>
        <begin position="645"/>
        <end position="655"/>
    </location>
</feature>
<comment type="subcellular location">
    <subcellularLocation>
        <location evidence="1">Nucleus</location>
        <location evidence="1">Nuclear pore complex</location>
    </subcellularLocation>
</comment>
<evidence type="ECO:0000256" key="5">
    <source>
        <dbReference type="ARBA" id="ARBA00022737"/>
    </source>
</evidence>
<dbReference type="PANTHER" id="PTHR11024">
    <property type="entry name" value="NUCLEAR PORE COMPLEX PROTEIN SEC13 / SEH1 FAMILY MEMBER"/>
    <property type="match status" value="1"/>
</dbReference>
<dbReference type="GO" id="GO:0006606">
    <property type="term" value="P:protein import into nucleus"/>
    <property type="evidence" value="ECO:0007669"/>
    <property type="project" value="TreeGrafter"/>
</dbReference>
<feature type="compositionally biased region" description="Polar residues" evidence="11">
    <location>
        <begin position="671"/>
        <end position="688"/>
    </location>
</feature>
<evidence type="ECO:0000256" key="8">
    <source>
        <dbReference type="ARBA" id="ARBA00023010"/>
    </source>
</evidence>
<dbReference type="RefSeq" id="XP_028546272.1">
    <property type="nucleotide sequence ID" value="XM_028690471.1"/>
</dbReference>
<keyword evidence="10" id="KW-0539">Nucleus</keyword>
<feature type="compositionally biased region" description="Pro residues" evidence="11">
    <location>
        <begin position="566"/>
        <end position="575"/>
    </location>
</feature>
<evidence type="ECO:0000256" key="3">
    <source>
        <dbReference type="ARBA" id="ARBA00022448"/>
    </source>
</evidence>